<dbReference type="EMBL" id="AFNW01000149">
    <property type="protein sequence ID" value="EKJ73436.1"/>
    <property type="molecule type" value="Genomic_DNA"/>
</dbReference>
<organism evidence="1 2">
    <name type="scientific">Fusarium pseudograminearum (strain CS3096)</name>
    <name type="common">Wheat and barley crown-rot fungus</name>
    <dbReference type="NCBI Taxonomy" id="1028729"/>
    <lineage>
        <taxon>Eukaryota</taxon>
        <taxon>Fungi</taxon>
        <taxon>Dikarya</taxon>
        <taxon>Ascomycota</taxon>
        <taxon>Pezizomycotina</taxon>
        <taxon>Sordariomycetes</taxon>
        <taxon>Hypocreomycetidae</taxon>
        <taxon>Hypocreales</taxon>
        <taxon>Nectriaceae</taxon>
        <taxon>Fusarium</taxon>
    </lineage>
</organism>
<sequence length="35" mass="4301">KNFILNINKLIKQIYIKITYKRNIIIRNNKTIKNL</sequence>
<reference evidence="1 2" key="1">
    <citation type="journal article" date="2012" name="PLoS Pathog.">
        <title>Comparative pathogenomics reveals horizontally acquired novel virulence genes in fungi infecting cereal hosts.</title>
        <authorList>
            <person name="Gardiner D.M."/>
            <person name="McDonald M.C."/>
            <person name="Covarelli L."/>
            <person name="Solomon P.S."/>
            <person name="Rusu A.G."/>
            <person name="Marshall M."/>
            <person name="Kazan K."/>
            <person name="Chakraborty S."/>
            <person name="McDonald B.A."/>
            <person name="Manners J.M."/>
        </authorList>
    </citation>
    <scope>NUCLEOTIDE SEQUENCE [LARGE SCALE GENOMIC DNA]</scope>
    <source>
        <strain evidence="1 2">CS3096</strain>
    </source>
</reference>
<evidence type="ECO:0000313" key="1">
    <source>
        <dbReference type="EMBL" id="EKJ73436.1"/>
    </source>
</evidence>
<dbReference type="RefSeq" id="XP_009257747.1">
    <property type="nucleotide sequence ID" value="XM_009259472.1"/>
</dbReference>
<feature type="non-terminal residue" evidence="1">
    <location>
        <position position="1"/>
    </location>
</feature>
<protein>
    <submittedName>
        <fullName evidence="1">Uncharacterized protein</fullName>
    </submittedName>
</protein>
<gene>
    <name evidence="1" type="ORF">FPSE_06354</name>
</gene>
<dbReference type="GeneID" id="20364972"/>
<dbReference type="AlphaFoldDB" id="K3UMP1"/>
<proteinExistence type="predicted"/>
<accession>K3UMP1</accession>
<dbReference type="Proteomes" id="UP000007978">
    <property type="component" value="Chromosome 3"/>
</dbReference>
<comment type="caution">
    <text evidence="1">The sequence shown here is derived from an EMBL/GenBank/DDBJ whole genome shotgun (WGS) entry which is preliminary data.</text>
</comment>
<keyword evidence="2" id="KW-1185">Reference proteome</keyword>
<dbReference type="KEGG" id="fpu:FPSE_06354"/>
<dbReference type="HOGENOM" id="CLU_3371021_0_0_1"/>
<name>K3UMP1_FUSPC</name>
<evidence type="ECO:0000313" key="2">
    <source>
        <dbReference type="Proteomes" id="UP000007978"/>
    </source>
</evidence>